<dbReference type="AlphaFoldDB" id="A0A2T9YC26"/>
<keyword evidence="3" id="KW-1185">Reference proteome</keyword>
<keyword evidence="1" id="KW-0732">Signal</keyword>
<proteinExistence type="predicted"/>
<accession>A0A2T9YC26</accession>
<feature type="chain" id="PRO_5015396009" evidence="1">
    <location>
        <begin position="20"/>
        <end position="130"/>
    </location>
</feature>
<feature type="signal peptide" evidence="1">
    <location>
        <begin position="1"/>
        <end position="19"/>
    </location>
</feature>
<name>A0A2T9YC26_9FUNG</name>
<dbReference type="EMBL" id="MBFT01000518">
    <property type="protein sequence ID" value="PVU89865.1"/>
    <property type="molecule type" value="Genomic_DNA"/>
</dbReference>
<organism evidence="2 3">
    <name type="scientific">Furculomyces boomerangus</name>
    <dbReference type="NCBI Taxonomy" id="61424"/>
    <lineage>
        <taxon>Eukaryota</taxon>
        <taxon>Fungi</taxon>
        <taxon>Fungi incertae sedis</taxon>
        <taxon>Zoopagomycota</taxon>
        <taxon>Kickxellomycotina</taxon>
        <taxon>Harpellomycetes</taxon>
        <taxon>Harpellales</taxon>
        <taxon>Harpellaceae</taxon>
        <taxon>Furculomyces</taxon>
    </lineage>
</organism>
<sequence>MKTILGLSTFFMISAVNSAEHNLSGMILRYPGFLNEKVYLNIVFDRVVVADVWRTPQKDDFNCTEDCNLEIIYDIDDTVFYNFDTLKFVHKQKTYNIAFTSKKYIHKDCSEIEDCNYYFLPFEIKFTSRE</sequence>
<dbReference type="Proteomes" id="UP000245699">
    <property type="component" value="Unassembled WGS sequence"/>
</dbReference>
<protein>
    <submittedName>
        <fullName evidence="2">Uncharacterized protein</fullName>
    </submittedName>
</protein>
<comment type="caution">
    <text evidence="2">The sequence shown here is derived from an EMBL/GenBank/DDBJ whole genome shotgun (WGS) entry which is preliminary data.</text>
</comment>
<reference evidence="2 3" key="1">
    <citation type="journal article" date="2018" name="MBio">
        <title>Comparative Genomics Reveals the Core Gene Toolbox for the Fungus-Insect Symbiosis.</title>
        <authorList>
            <person name="Wang Y."/>
            <person name="Stata M."/>
            <person name="Wang W."/>
            <person name="Stajich J.E."/>
            <person name="White M.M."/>
            <person name="Moncalvo J.M."/>
        </authorList>
    </citation>
    <scope>NUCLEOTIDE SEQUENCE [LARGE SCALE GENOMIC DNA]</scope>
    <source>
        <strain evidence="2 3">AUS-77-4</strain>
    </source>
</reference>
<evidence type="ECO:0000313" key="3">
    <source>
        <dbReference type="Proteomes" id="UP000245699"/>
    </source>
</evidence>
<evidence type="ECO:0000256" key="1">
    <source>
        <dbReference type="SAM" id="SignalP"/>
    </source>
</evidence>
<gene>
    <name evidence="2" type="ORF">BB559_004894</name>
</gene>
<evidence type="ECO:0000313" key="2">
    <source>
        <dbReference type="EMBL" id="PVU89865.1"/>
    </source>
</evidence>